<accession>A0AAW0MM81</accession>
<proteinExistence type="predicted"/>
<comment type="caution">
    <text evidence="2">The sequence shown here is derived from an EMBL/GenBank/DDBJ whole genome shotgun (WGS) entry which is preliminary data.</text>
</comment>
<organism evidence="2 3">
    <name type="scientific">Mugilogobius chulae</name>
    <name type="common">yellowstripe goby</name>
    <dbReference type="NCBI Taxonomy" id="88201"/>
    <lineage>
        <taxon>Eukaryota</taxon>
        <taxon>Metazoa</taxon>
        <taxon>Chordata</taxon>
        <taxon>Craniata</taxon>
        <taxon>Vertebrata</taxon>
        <taxon>Euteleostomi</taxon>
        <taxon>Actinopterygii</taxon>
        <taxon>Neopterygii</taxon>
        <taxon>Teleostei</taxon>
        <taxon>Neoteleostei</taxon>
        <taxon>Acanthomorphata</taxon>
        <taxon>Gobiaria</taxon>
        <taxon>Gobiiformes</taxon>
        <taxon>Gobioidei</taxon>
        <taxon>Gobiidae</taxon>
        <taxon>Gobionellinae</taxon>
        <taxon>Mugilogobius</taxon>
    </lineage>
</organism>
<name>A0AAW0MM81_9GOBI</name>
<evidence type="ECO:0000313" key="3">
    <source>
        <dbReference type="Proteomes" id="UP001460270"/>
    </source>
</evidence>
<protein>
    <submittedName>
        <fullName evidence="2">Uncharacterized protein</fullName>
    </submittedName>
</protein>
<evidence type="ECO:0000256" key="1">
    <source>
        <dbReference type="SAM" id="MobiDB-lite"/>
    </source>
</evidence>
<dbReference type="Proteomes" id="UP001460270">
    <property type="component" value="Unassembled WGS sequence"/>
</dbReference>
<gene>
    <name evidence="2" type="ORF">WMY93_032904</name>
</gene>
<evidence type="ECO:0000313" key="2">
    <source>
        <dbReference type="EMBL" id="KAK7880459.1"/>
    </source>
</evidence>
<keyword evidence="3" id="KW-1185">Reference proteome</keyword>
<reference evidence="3" key="1">
    <citation type="submission" date="2024-04" db="EMBL/GenBank/DDBJ databases">
        <title>Salinicola lusitanus LLJ914,a marine bacterium isolated from the Okinawa Trough.</title>
        <authorList>
            <person name="Li J."/>
        </authorList>
    </citation>
    <scope>NUCLEOTIDE SEQUENCE [LARGE SCALE GENOMIC DNA]</scope>
</reference>
<dbReference type="EMBL" id="JBBPFD010000094">
    <property type="protein sequence ID" value="KAK7880459.1"/>
    <property type="molecule type" value="Genomic_DNA"/>
</dbReference>
<dbReference type="AlphaFoldDB" id="A0AAW0MM81"/>
<sequence>MNPGRRVLPGETVRKSRSNTTTHLIPLMKSRRWSDDAAVSADTQAGDARSCRGLELGERVGAKTSGDKSGFQRVIRGRPLTSGVREQKEEVT</sequence>
<feature type="region of interest" description="Disordered" evidence="1">
    <location>
        <begin position="1"/>
        <end position="22"/>
    </location>
</feature>